<dbReference type="AlphaFoldDB" id="D1MEM4"/>
<dbReference type="InterPro" id="IPR004860">
    <property type="entry name" value="LAGLIDADG_dom"/>
</dbReference>
<geneLocation type="chloroplast" evidence="2"/>
<sequence length="209" mass="24721">MNITSEQNALIIGTLLGDGFLQKRAQKVRLRICHSYRQKEYVDWKYRVLRSFCERTQPPKKFIRQIGTDYLFATQSEKNFVYYHNLFYQKQQQRYVKIIRPELIQEMQSCLSLAVWWMDDGSARTDCNAGRLATQSYSLEEHQILQQCLMTNFEINSAIVRHTAKNNKVQYSLSIPAKNKQFDKFISLISPYVYQIPSMMHKLGKSRND</sequence>
<feature type="domain" description="Homing endonuclease LAGLIDADG" evidence="1">
    <location>
        <begin position="10"/>
        <end position="179"/>
    </location>
</feature>
<keyword evidence="2" id="KW-0934">Plastid</keyword>
<keyword evidence="2" id="KW-0378">Hydrolase</keyword>
<keyword evidence="2" id="KW-0150">Chloroplast</keyword>
<evidence type="ECO:0000313" key="2">
    <source>
        <dbReference type="EMBL" id="ACZ52950.1"/>
    </source>
</evidence>
<protein>
    <submittedName>
        <fullName evidence="2">Endonuclease-like protein</fullName>
    </submittedName>
</protein>
<reference evidence="2" key="1">
    <citation type="submission" date="2009-10" db="EMBL/GenBank/DDBJ databases">
        <title>Phylogenetic affinities of Bryopsis hypnoides (Bryopsidales, Chlorophyta) inferred from chloroplast 16S rDNA and tufA gene sequences.</title>
        <authorList>
            <person name="Lv F."/>
            <person name="Wang G.C."/>
        </authorList>
    </citation>
    <scope>NUCLEOTIDE SEQUENCE</scope>
</reference>
<dbReference type="SUPFAM" id="SSF55608">
    <property type="entry name" value="Homing endonucleases"/>
    <property type="match status" value="1"/>
</dbReference>
<organism evidence="2">
    <name type="scientific">Bryopsis hypnoides</name>
    <name type="common">Green alga</name>
    <dbReference type="NCBI Taxonomy" id="222885"/>
    <lineage>
        <taxon>Eukaryota</taxon>
        <taxon>Viridiplantae</taxon>
        <taxon>Chlorophyta</taxon>
        <taxon>core chlorophytes</taxon>
        <taxon>Ulvophyceae</taxon>
        <taxon>TCBD clade</taxon>
        <taxon>Bryopsidales</taxon>
        <taxon>Bryopsidineae</taxon>
        <taxon>Bryopsidaceae</taxon>
        <taxon>Bryopsis</taxon>
    </lineage>
</organism>
<accession>D1MEM4</accession>
<name>D1MEM4_BRYHP</name>
<dbReference type="Gene3D" id="3.10.28.10">
    <property type="entry name" value="Homing endonucleases"/>
    <property type="match status" value="2"/>
</dbReference>
<dbReference type="InterPro" id="IPR027434">
    <property type="entry name" value="Homing_endonucl"/>
</dbReference>
<dbReference type="GO" id="GO:0004519">
    <property type="term" value="F:endonuclease activity"/>
    <property type="evidence" value="ECO:0007669"/>
    <property type="project" value="UniProtKB-KW"/>
</dbReference>
<keyword evidence="2" id="KW-0255">Endonuclease</keyword>
<proteinExistence type="predicted"/>
<dbReference type="Pfam" id="PF03161">
    <property type="entry name" value="LAGLIDADG_2"/>
    <property type="match status" value="1"/>
</dbReference>
<dbReference type="EMBL" id="GU136485">
    <property type="protein sequence ID" value="ACZ52950.1"/>
    <property type="molecule type" value="Genomic_DNA"/>
</dbReference>
<keyword evidence="2" id="KW-0540">Nuclease</keyword>
<evidence type="ECO:0000259" key="1">
    <source>
        <dbReference type="Pfam" id="PF03161"/>
    </source>
</evidence>